<proteinExistence type="inferred from homology"/>
<dbReference type="AlphaFoldDB" id="A0A9E7AFH7"/>
<comment type="similarity">
    <text evidence="1">Belongs to the peptidase S13 family.</text>
</comment>
<evidence type="ECO:0000256" key="1">
    <source>
        <dbReference type="ARBA" id="ARBA00006096"/>
    </source>
</evidence>
<dbReference type="PRINTS" id="PR00922">
    <property type="entry name" value="DADACBPTASE3"/>
</dbReference>
<dbReference type="GO" id="GO:0006508">
    <property type="term" value="P:proteolysis"/>
    <property type="evidence" value="ECO:0007669"/>
    <property type="project" value="InterPro"/>
</dbReference>
<dbReference type="SUPFAM" id="SSF56601">
    <property type="entry name" value="beta-lactamase/transpeptidase-like"/>
    <property type="match status" value="1"/>
</dbReference>
<dbReference type="Pfam" id="PF02113">
    <property type="entry name" value="Peptidase_S13"/>
    <property type="match status" value="2"/>
</dbReference>
<name>A0A9E7AFH7_9ACTO</name>
<keyword evidence="3" id="KW-0121">Carboxypeptidase</keyword>
<reference evidence="3" key="1">
    <citation type="submission" date="2022-05" db="EMBL/GenBank/DDBJ databases">
        <title>Using nanopore sequencing to obtain complete genomes from saliva samples.</title>
        <authorList>
            <person name="Baker J.L."/>
        </authorList>
    </citation>
    <scope>NUCLEOTIDE SEQUENCE</scope>
    <source>
        <strain evidence="3">JCVI-JB-Ag32</strain>
    </source>
</reference>
<dbReference type="NCBIfam" id="TIGR00666">
    <property type="entry name" value="PBP4"/>
    <property type="match status" value="1"/>
</dbReference>
<keyword evidence="2 3" id="KW-0378">Hydrolase</keyword>
<organism evidence="3 4">
    <name type="scientific">Actinomyces graevenitzii</name>
    <dbReference type="NCBI Taxonomy" id="55565"/>
    <lineage>
        <taxon>Bacteria</taxon>
        <taxon>Bacillati</taxon>
        <taxon>Actinomycetota</taxon>
        <taxon>Actinomycetes</taxon>
        <taxon>Actinomycetales</taxon>
        <taxon>Actinomycetaceae</taxon>
        <taxon>Actinomyces</taxon>
    </lineage>
</organism>
<evidence type="ECO:0000313" key="4">
    <source>
        <dbReference type="Proteomes" id="UP000830236"/>
    </source>
</evidence>
<dbReference type="InterPro" id="IPR012338">
    <property type="entry name" value="Beta-lactam/transpept-like"/>
</dbReference>
<dbReference type="InterPro" id="IPR000667">
    <property type="entry name" value="Peptidase_S13"/>
</dbReference>
<dbReference type="PANTHER" id="PTHR30023">
    <property type="entry name" value="D-ALANYL-D-ALANINE CARBOXYPEPTIDASE"/>
    <property type="match status" value="1"/>
</dbReference>
<dbReference type="Gene3D" id="3.40.710.10">
    <property type="entry name" value="DD-peptidase/beta-lactamase superfamily"/>
    <property type="match status" value="2"/>
</dbReference>
<accession>A0A9E7AFH7</accession>
<keyword evidence="3" id="KW-0645">Protease</keyword>
<dbReference type="EMBL" id="CP097095">
    <property type="protein sequence ID" value="UQF79480.1"/>
    <property type="molecule type" value="Genomic_DNA"/>
</dbReference>
<gene>
    <name evidence="3" type="primary">dacB</name>
    <name evidence="3" type="ORF">M3I41_07810</name>
</gene>
<dbReference type="GO" id="GO:0000270">
    <property type="term" value="P:peptidoglycan metabolic process"/>
    <property type="evidence" value="ECO:0007669"/>
    <property type="project" value="TreeGrafter"/>
</dbReference>
<evidence type="ECO:0000256" key="2">
    <source>
        <dbReference type="ARBA" id="ARBA00022801"/>
    </source>
</evidence>
<dbReference type="Proteomes" id="UP000830236">
    <property type="component" value="Chromosome"/>
</dbReference>
<protein>
    <submittedName>
        <fullName evidence="3">D-alanyl-D-alanine carboxypeptidase/D-alanyl-D-alanine-endopeptidase</fullName>
        <ecNumber evidence="3">3.4.16.4</ecNumber>
    </submittedName>
</protein>
<dbReference type="GO" id="GO:0009002">
    <property type="term" value="F:serine-type D-Ala-D-Ala carboxypeptidase activity"/>
    <property type="evidence" value="ECO:0007669"/>
    <property type="project" value="UniProtKB-EC"/>
</dbReference>
<dbReference type="PANTHER" id="PTHR30023:SF0">
    <property type="entry name" value="PENICILLIN-SENSITIVE CARBOXYPEPTIDASE A"/>
    <property type="match status" value="1"/>
</dbReference>
<dbReference type="EC" id="3.4.16.4" evidence="3"/>
<sequence>MRKLVAASLSVATLLVAGGYYTLFDALDVVPGFVTAASVDISPRAFPTASGITPAASNVTALNTNAPIPETSQVQSLITSLTSNPAMSGGTVGVVVKDSLTGKDIASTNANSAMVPASSHKVLTAAAALSALGASHRVQTSTYLEGSTLTLVGGGDVLLAADKGDANSVVGHAGLGDLARSTAAALKAKGVTSVNVTLDDTLFTGATWHPSWDSEYSSWATQVQPLMIDVTSHYGGPYPADPAMEATTVFITHLKNAGIGVLGQPTRAQRGANSAKVSAVDSATLAEILGVSLTTSDNTMTEVEGRLVAVAGGQTADFTGATKAVLAQLKKDGYDISGVTMDDCSGLSGKNQVSPNLLATIMTRAAGKDGVGNGRTLLSDLPVSAYSGTLKNRFHNTSAAGWVRAKTGSLSGVRSLTGTIVTASGRELSFSVVLNNIPDGQEATALAAVDDALITPLRNL</sequence>
<evidence type="ECO:0000313" key="3">
    <source>
        <dbReference type="EMBL" id="UQF79480.1"/>
    </source>
</evidence>
<dbReference type="KEGG" id="agh:M3I41_07810"/>